<keyword evidence="2" id="KW-0472">Membrane</keyword>
<sequence>MNVRRWMAAAILGVVLPLGPVVAEAAPLHAAVPVVQYAGTQPEPQQNDQQQDQGSTNDNKGMWGLLGLFGLLGLLGLVRRAPKPPKSDVVPEPRPARRPSRPEGYEDPAYSAQSPADAATPLNNPVIYPNATAGGYPPPEQAVAGNYPPPEQTAPPTGAAPEGRRRRF</sequence>
<dbReference type="Proteomes" id="UP000318578">
    <property type="component" value="Unassembled WGS sequence"/>
</dbReference>
<dbReference type="OrthoDB" id="9880139at2"/>
<gene>
    <name evidence="4" type="ORF">FNH06_39025</name>
</gene>
<evidence type="ECO:0008006" key="6">
    <source>
        <dbReference type="Google" id="ProtNLM"/>
    </source>
</evidence>
<feature type="chain" id="PRO_5021755842" description="LPXTG cell wall anchor domain-containing protein" evidence="3">
    <location>
        <begin position="26"/>
        <end position="168"/>
    </location>
</feature>
<dbReference type="NCBIfam" id="NF041742">
    <property type="entry name" value="WGxxGxxG_fam"/>
    <property type="match status" value="1"/>
</dbReference>
<keyword evidence="2" id="KW-0812">Transmembrane</keyword>
<proteinExistence type="predicted"/>
<feature type="compositionally biased region" description="Basic and acidic residues" evidence="1">
    <location>
        <begin position="85"/>
        <end position="104"/>
    </location>
</feature>
<evidence type="ECO:0000313" key="5">
    <source>
        <dbReference type="Proteomes" id="UP000318578"/>
    </source>
</evidence>
<dbReference type="EMBL" id="VJZA01000165">
    <property type="protein sequence ID" value="TVT13476.1"/>
    <property type="molecule type" value="Genomic_DNA"/>
</dbReference>
<dbReference type="AlphaFoldDB" id="A0A557ZN73"/>
<keyword evidence="2" id="KW-1133">Transmembrane helix</keyword>
<evidence type="ECO:0000256" key="3">
    <source>
        <dbReference type="SAM" id="SignalP"/>
    </source>
</evidence>
<reference evidence="4 5" key="1">
    <citation type="submission" date="2019-07" db="EMBL/GenBank/DDBJ databases">
        <title>New species of Amycolatopsis and Streptomyces.</title>
        <authorList>
            <person name="Duangmal K."/>
            <person name="Teo W.F.A."/>
            <person name="Lipun K."/>
        </authorList>
    </citation>
    <scope>NUCLEOTIDE SEQUENCE [LARGE SCALE GENOMIC DNA]</scope>
    <source>
        <strain evidence="4 5">JCM 30562</strain>
    </source>
</reference>
<name>A0A557ZN73_9PSEU</name>
<organism evidence="4 5">
    <name type="scientific">Amycolatopsis acidiphila</name>
    <dbReference type="NCBI Taxonomy" id="715473"/>
    <lineage>
        <taxon>Bacteria</taxon>
        <taxon>Bacillati</taxon>
        <taxon>Actinomycetota</taxon>
        <taxon>Actinomycetes</taxon>
        <taxon>Pseudonocardiales</taxon>
        <taxon>Pseudonocardiaceae</taxon>
        <taxon>Amycolatopsis</taxon>
    </lineage>
</organism>
<comment type="caution">
    <text evidence="4">The sequence shown here is derived from an EMBL/GenBank/DDBJ whole genome shotgun (WGS) entry which is preliminary data.</text>
</comment>
<evidence type="ECO:0000256" key="2">
    <source>
        <dbReference type="SAM" id="Phobius"/>
    </source>
</evidence>
<evidence type="ECO:0000313" key="4">
    <source>
        <dbReference type="EMBL" id="TVT13476.1"/>
    </source>
</evidence>
<feature type="signal peptide" evidence="3">
    <location>
        <begin position="1"/>
        <end position="25"/>
    </location>
</feature>
<keyword evidence="5" id="KW-1185">Reference proteome</keyword>
<keyword evidence="3" id="KW-0732">Signal</keyword>
<accession>A0A557ZN73</accession>
<feature type="transmembrane region" description="Helical" evidence="2">
    <location>
        <begin position="61"/>
        <end position="78"/>
    </location>
</feature>
<dbReference type="RefSeq" id="WP_144646187.1">
    <property type="nucleotide sequence ID" value="NZ_BNAX01000026.1"/>
</dbReference>
<protein>
    <recommendedName>
        <fullName evidence="6">LPXTG cell wall anchor domain-containing protein</fullName>
    </recommendedName>
</protein>
<feature type="region of interest" description="Disordered" evidence="1">
    <location>
        <begin position="81"/>
        <end position="168"/>
    </location>
</feature>
<evidence type="ECO:0000256" key="1">
    <source>
        <dbReference type="SAM" id="MobiDB-lite"/>
    </source>
</evidence>